<evidence type="ECO:0000313" key="4">
    <source>
        <dbReference type="Proteomes" id="UP000780801"/>
    </source>
</evidence>
<reference evidence="3" key="1">
    <citation type="journal article" date="2020" name="Fungal Divers.">
        <title>Resolving the Mortierellaceae phylogeny through synthesis of multi-gene phylogenetics and phylogenomics.</title>
        <authorList>
            <person name="Vandepol N."/>
            <person name="Liber J."/>
            <person name="Desiro A."/>
            <person name="Na H."/>
            <person name="Kennedy M."/>
            <person name="Barry K."/>
            <person name="Grigoriev I.V."/>
            <person name="Miller A.N."/>
            <person name="O'Donnell K."/>
            <person name="Stajich J.E."/>
            <person name="Bonito G."/>
        </authorList>
    </citation>
    <scope>NUCLEOTIDE SEQUENCE</scope>
    <source>
        <strain evidence="3">KOD1015</strain>
    </source>
</reference>
<organism evidence="3 4">
    <name type="scientific">Lunasporangiospora selenospora</name>
    <dbReference type="NCBI Taxonomy" id="979761"/>
    <lineage>
        <taxon>Eukaryota</taxon>
        <taxon>Fungi</taxon>
        <taxon>Fungi incertae sedis</taxon>
        <taxon>Mucoromycota</taxon>
        <taxon>Mortierellomycotina</taxon>
        <taxon>Mortierellomycetes</taxon>
        <taxon>Mortierellales</taxon>
        <taxon>Mortierellaceae</taxon>
        <taxon>Lunasporangiospora</taxon>
    </lineage>
</organism>
<dbReference type="InterPro" id="IPR000772">
    <property type="entry name" value="Ricin_B_lectin"/>
</dbReference>
<protein>
    <recommendedName>
        <fullName evidence="2">Ricin B lectin domain-containing protein</fullName>
    </recommendedName>
</protein>
<sequence>MPFLKTLEARTNPSTLAEPSQEHHKSQSRTLVTTLTRPTLDQNPNIMCDIICGYFKLQNMSTSDWIVNTSDATIVPYKGGDYDDQYWRMVSCGGGYFKLQNKHSGKWLTHLQNGDSIIAYHGADYEDQYWKVIPHADGKHFKLENKLSHKWVTESGGKIIPFTGATYDDQYWKSTQHKEL</sequence>
<feature type="region of interest" description="Disordered" evidence="1">
    <location>
        <begin position="1"/>
        <end position="31"/>
    </location>
</feature>
<comment type="caution">
    <text evidence="3">The sequence shown here is derived from an EMBL/GenBank/DDBJ whole genome shotgun (WGS) entry which is preliminary data.</text>
</comment>
<evidence type="ECO:0000259" key="2">
    <source>
        <dbReference type="Pfam" id="PF14200"/>
    </source>
</evidence>
<dbReference type="EMBL" id="JAABOA010003575">
    <property type="protein sequence ID" value="KAF9578514.1"/>
    <property type="molecule type" value="Genomic_DNA"/>
</dbReference>
<dbReference type="Gene3D" id="2.80.10.50">
    <property type="match status" value="1"/>
</dbReference>
<dbReference type="OrthoDB" id="10343768at2759"/>
<gene>
    <name evidence="3" type="ORF">BGW38_005640</name>
</gene>
<evidence type="ECO:0000256" key="1">
    <source>
        <dbReference type="SAM" id="MobiDB-lite"/>
    </source>
</evidence>
<proteinExistence type="predicted"/>
<accession>A0A9P6KAQ9</accession>
<evidence type="ECO:0000313" key="3">
    <source>
        <dbReference type="EMBL" id="KAF9578514.1"/>
    </source>
</evidence>
<feature type="compositionally biased region" description="Polar residues" evidence="1">
    <location>
        <begin position="9"/>
        <end position="18"/>
    </location>
</feature>
<name>A0A9P6KAQ9_9FUNG</name>
<dbReference type="SUPFAM" id="SSF50370">
    <property type="entry name" value="Ricin B-like lectins"/>
    <property type="match status" value="1"/>
</dbReference>
<keyword evidence="4" id="KW-1185">Reference proteome</keyword>
<dbReference type="Proteomes" id="UP000780801">
    <property type="component" value="Unassembled WGS sequence"/>
</dbReference>
<dbReference type="Pfam" id="PF14200">
    <property type="entry name" value="RicinB_lectin_2"/>
    <property type="match status" value="1"/>
</dbReference>
<dbReference type="InterPro" id="IPR035992">
    <property type="entry name" value="Ricin_B-like_lectins"/>
</dbReference>
<dbReference type="CDD" id="cd00161">
    <property type="entry name" value="beta-trefoil_Ricin-like"/>
    <property type="match status" value="1"/>
</dbReference>
<feature type="domain" description="Ricin B lectin" evidence="2">
    <location>
        <begin position="84"/>
        <end position="153"/>
    </location>
</feature>
<dbReference type="AlphaFoldDB" id="A0A9P6KAQ9"/>